<dbReference type="AlphaFoldDB" id="A0A918C7H4"/>
<dbReference type="Gene3D" id="2.60.40.10">
    <property type="entry name" value="Immunoglobulins"/>
    <property type="match status" value="1"/>
</dbReference>
<dbReference type="EMBL" id="BMQL01000011">
    <property type="protein sequence ID" value="GGR09791.1"/>
    <property type="molecule type" value="Genomic_DNA"/>
</dbReference>
<evidence type="ECO:0000313" key="2">
    <source>
        <dbReference type="EMBL" id="GGR09791.1"/>
    </source>
</evidence>
<gene>
    <name evidence="2" type="ORF">GCM10008957_23190</name>
</gene>
<feature type="chain" id="PRO_5037391328" evidence="1">
    <location>
        <begin position="25"/>
        <end position="220"/>
    </location>
</feature>
<dbReference type="InterPro" id="IPR013783">
    <property type="entry name" value="Ig-like_fold"/>
</dbReference>
<feature type="signal peptide" evidence="1">
    <location>
        <begin position="1"/>
        <end position="24"/>
    </location>
</feature>
<evidence type="ECO:0000256" key="1">
    <source>
        <dbReference type="SAM" id="SignalP"/>
    </source>
</evidence>
<accession>A0A918C7H4</accession>
<sequence length="220" mass="21560">MKRFLFPTLALSLLLAGCGSGQFANPFVTSLSVTLTPSTIDATASAPGHVSVTATDGSKNVTGLSVRASSVPAGLSVDVTGSSVTVTPAASTAPGLYPVTLEASVPGGSGDAILSVKVAAVTAPGYTVTITPEGATTTQGTSVHVAATITPDTGFTGKVKVVRVDGSAPGVTVTSDSTGATLVPANNAALGVYTFQLITTDGISEKSTPFSLTVTAPTSS</sequence>
<reference evidence="2" key="1">
    <citation type="journal article" date="2014" name="Int. J. Syst. Evol. Microbiol.">
        <title>Complete genome sequence of Corynebacterium casei LMG S-19264T (=DSM 44701T), isolated from a smear-ripened cheese.</title>
        <authorList>
            <consortium name="US DOE Joint Genome Institute (JGI-PGF)"/>
            <person name="Walter F."/>
            <person name="Albersmeier A."/>
            <person name="Kalinowski J."/>
            <person name="Ruckert C."/>
        </authorList>
    </citation>
    <scope>NUCLEOTIDE SEQUENCE</scope>
    <source>
        <strain evidence="2">JCM 31311</strain>
    </source>
</reference>
<protein>
    <submittedName>
        <fullName evidence="2">Uncharacterized protein</fullName>
    </submittedName>
</protein>
<comment type="caution">
    <text evidence="2">The sequence shown here is derived from an EMBL/GenBank/DDBJ whole genome shotgun (WGS) entry which is preliminary data.</text>
</comment>
<name>A0A918C7H4_9DEIO</name>
<dbReference type="RefSeq" id="WP_189090514.1">
    <property type="nucleotide sequence ID" value="NZ_BMQL01000011.1"/>
</dbReference>
<dbReference type="Proteomes" id="UP000603865">
    <property type="component" value="Unassembled WGS sequence"/>
</dbReference>
<keyword evidence="1" id="KW-0732">Signal</keyword>
<proteinExistence type="predicted"/>
<dbReference type="PROSITE" id="PS51257">
    <property type="entry name" value="PROKAR_LIPOPROTEIN"/>
    <property type="match status" value="1"/>
</dbReference>
<reference evidence="2" key="2">
    <citation type="submission" date="2020-09" db="EMBL/GenBank/DDBJ databases">
        <authorList>
            <person name="Sun Q."/>
            <person name="Ohkuma M."/>
        </authorList>
    </citation>
    <scope>NUCLEOTIDE SEQUENCE</scope>
    <source>
        <strain evidence="2">JCM 31311</strain>
    </source>
</reference>
<organism evidence="2 3">
    <name type="scientific">Deinococcus ruber</name>
    <dbReference type="NCBI Taxonomy" id="1848197"/>
    <lineage>
        <taxon>Bacteria</taxon>
        <taxon>Thermotogati</taxon>
        <taxon>Deinococcota</taxon>
        <taxon>Deinococci</taxon>
        <taxon>Deinococcales</taxon>
        <taxon>Deinococcaceae</taxon>
        <taxon>Deinococcus</taxon>
    </lineage>
</organism>
<evidence type="ECO:0000313" key="3">
    <source>
        <dbReference type="Proteomes" id="UP000603865"/>
    </source>
</evidence>
<keyword evidence="3" id="KW-1185">Reference proteome</keyword>